<dbReference type="SUPFAM" id="SSF52833">
    <property type="entry name" value="Thioredoxin-like"/>
    <property type="match status" value="1"/>
</dbReference>
<proteinExistence type="inferred from homology"/>
<dbReference type="Proteomes" id="UP000598633">
    <property type="component" value="Unassembled WGS sequence"/>
</dbReference>
<dbReference type="GO" id="GO:0016491">
    <property type="term" value="F:oxidoreductase activity"/>
    <property type="evidence" value="ECO:0007669"/>
    <property type="project" value="UniProtKB-KW"/>
</dbReference>
<feature type="chain" id="PRO_5035222232" evidence="6">
    <location>
        <begin position="23"/>
        <end position="352"/>
    </location>
</feature>
<feature type="domain" description="Thioredoxin" evidence="7">
    <location>
        <begin position="157"/>
        <end position="335"/>
    </location>
</feature>
<dbReference type="PROSITE" id="PS51352">
    <property type="entry name" value="THIOREDOXIN_2"/>
    <property type="match status" value="1"/>
</dbReference>
<dbReference type="InterPro" id="IPR013766">
    <property type="entry name" value="Thioredoxin_domain"/>
</dbReference>
<evidence type="ECO:0000313" key="9">
    <source>
        <dbReference type="Proteomes" id="UP000598633"/>
    </source>
</evidence>
<evidence type="ECO:0000256" key="1">
    <source>
        <dbReference type="ARBA" id="ARBA00005791"/>
    </source>
</evidence>
<dbReference type="AlphaFoldDB" id="A0A8J7CN37"/>
<dbReference type="InterPro" id="IPR036249">
    <property type="entry name" value="Thioredoxin-like_sf"/>
</dbReference>
<organism evidence="8 9">
    <name type="scientific">Candidatus Sulfomarinibacter kjeldsenii</name>
    <dbReference type="NCBI Taxonomy" id="2885994"/>
    <lineage>
        <taxon>Bacteria</taxon>
        <taxon>Pseudomonadati</taxon>
        <taxon>Acidobacteriota</taxon>
        <taxon>Thermoanaerobaculia</taxon>
        <taxon>Thermoanaerobaculales</taxon>
        <taxon>Candidatus Sulfomarinibacteraceae</taxon>
        <taxon>Candidatus Sulfomarinibacter</taxon>
    </lineage>
</organism>
<dbReference type="InterPro" id="IPR012336">
    <property type="entry name" value="Thioredoxin-like_fold"/>
</dbReference>
<accession>A0A8J7CN37</accession>
<dbReference type="Gene3D" id="3.40.30.10">
    <property type="entry name" value="Glutaredoxin"/>
    <property type="match status" value="1"/>
</dbReference>
<keyword evidence="4" id="KW-1015">Disulfide bond</keyword>
<evidence type="ECO:0000256" key="5">
    <source>
        <dbReference type="ARBA" id="ARBA00023284"/>
    </source>
</evidence>
<dbReference type="PANTHER" id="PTHR13887:SF14">
    <property type="entry name" value="DISULFIDE BOND FORMATION PROTEIN D"/>
    <property type="match status" value="1"/>
</dbReference>
<evidence type="ECO:0000256" key="4">
    <source>
        <dbReference type="ARBA" id="ARBA00023157"/>
    </source>
</evidence>
<evidence type="ECO:0000256" key="3">
    <source>
        <dbReference type="ARBA" id="ARBA00023002"/>
    </source>
</evidence>
<dbReference type="Pfam" id="PF13462">
    <property type="entry name" value="Thioredoxin_4"/>
    <property type="match status" value="1"/>
</dbReference>
<comment type="similarity">
    <text evidence="1">Belongs to the thioredoxin family. DsbA subfamily.</text>
</comment>
<protein>
    <submittedName>
        <fullName evidence="8">DsbA family protein</fullName>
    </submittedName>
</protein>
<feature type="signal peptide" evidence="6">
    <location>
        <begin position="1"/>
        <end position="22"/>
    </location>
</feature>
<dbReference type="EMBL" id="JACXWA010000037">
    <property type="protein sequence ID" value="MBD3870168.1"/>
    <property type="molecule type" value="Genomic_DNA"/>
</dbReference>
<name>A0A8J7CN37_9BACT</name>
<evidence type="ECO:0000256" key="2">
    <source>
        <dbReference type="ARBA" id="ARBA00022729"/>
    </source>
</evidence>
<dbReference type="PROSITE" id="PS51257">
    <property type="entry name" value="PROKAR_LIPOPROTEIN"/>
    <property type="match status" value="1"/>
</dbReference>
<evidence type="ECO:0000256" key="6">
    <source>
        <dbReference type="SAM" id="SignalP"/>
    </source>
</evidence>
<comment type="caution">
    <text evidence="8">The sequence shown here is derived from an EMBL/GenBank/DDBJ whole genome shotgun (WGS) entry which is preliminary data.</text>
</comment>
<reference evidence="8 9" key="1">
    <citation type="submission" date="2020-08" db="EMBL/GenBank/DDBJ databases">
        <title>Acidobacteriota in marine sediments use diverse sulfur dissimilation pathways.</title>
        <authorList>
            <person name="Wasmund K."/>
        </authorList>
    </citation>
    <scope>NUCLEOTIDE SEQUENCE [LARGE SCALE GENOMIC DNA]</scope>
    <source>
        <strain evidence="8">MAG AM3-A</strain>
    </source>
</reference>
<keyword evidence="5" id="KW-0676">Redox-active center</keyword>
<dbReference type="PANTHER" id="PTHR13887">
    <property type="entry name" value="GLUTATHIONE S-TRANSFERASE KAPPA"/>
    <property type="match status" value="1"/>
</dbReference>
<sequence>MKIGMWTTTASILLSVVAVACAQGPEGVDDPEVAKFGDQVITASELETLAGSSLVALRQQIYDTQVSKLEAEINQRLVQQAAAAEGLTEGEYLRKRIDAMVGEPDEVDIAKLMSQYRSQLADDDVQARAQIIQALVQREKQQRSQELRKVLFAEAGVEILLVPPRVEVAIADGTPSRGPEDAPIVMIEYTDFQCPFCTRVQPALDALMKRYDGHIRHVFKNLPLPMHAEAQLAGAASLCAQDQGKFWEYHDWLFANQRTLNRDSMVAKAGEFGMDVEVFTGCIDKGTYLATVRADMAEANSFGITGTPGFLINGRVLTGAQPIEQFEAIIDQELERRGIDVPPKQAAAEATN</sequence>
<gene>
    <name evidence="8" type="ORF">IFJ97_02275</name>
</gene>
<keyword evidence="2 6" id="KW-0732">Signal</keyword>
<evidence type="ECO:0000259" key="7">
    <source>
        <dbReference type="PROSITE" id="PS51352"/>
    </source>
</evidence>
<evidence type="ECO:0000313" key="8">
    <source>
        <dbReference type="EMBL" id="MBD3870168.1"/>
    </source>
</evidence>
<keyword evidence="3" id="KW-0560">Oxidoreductase</keyword>